<comment type="caution">
    <text evidence="1">The sequence shown here is derived from an EMBL/GenBank/DDBJ whole genome shotgun (WGS) entry which is preliminary data.</text>
</comment>
<reference evidence="1" key="1">
    <citation type="submission" date="2021-05" db="EMBL/GenBank/DDBJ databases">
        <authorList>
            <person name="Arsene-Ploetze F."/>
        </authorList>
    </citation>
    <scope>NUCLEOTIDE SEQUENCE</scope>
    <source>
        <strain evidence="1">DSM 42138</strain>
    </source>
</reference>
<dbReference type="EMBL" id="CAJSLV010000046">
    <property type="protein sequence ID" value="CAG6392769.1"/>
    <property type="molecule type" value="Genomic_DNA"/>
</dbReference>
<dbReference type="AlphaFoldDB" id="A0A9W4DMA0"/>
<proteinExistence type="predicted"/>
<accession>A0A9W4DMA0</accession>
<dbReference type="Proteomes" id="UP001152519">
    <property type="component" value="Unassembled WGS sequence"/>
</dbReference>
<organism evidence="1 2">
    <name type="scientific">Actinacidiphila cocklensis</name>
    <dbReference type="NCBI Taxonomy" id="887465"/>
    <lineage>
        <taxon>Bacteria</taxon>
        <taxon>Bacillati</taxon>
        <taxon>Actinomycetota</taxon>
        <taxon>Actinomycetes</taxon>
        <taxon>Kitasatosporales</taxon>
        <taxon>Streptomycetaceae</taxon>
        <taxon>Actinacidiphila</taxon>
    </lineage>
</organism>
<name>A0A9W4DMA0_9ACTN</name>
<protein>
    <submittedName>
        <fullName evidence="1">Uncharacterized protein</fullName>
    </submittedName>
</protein>
<keyword evidence="2" id="KW-1185">Reference proteome</keyword>
<gene>
    <name evidence="1" type="ORF">SCOCK_180146</name>
</gene>
<sequence length="171" mass="19173">MSSDVSSSGIFSCRLASSRVRIGMSRPLLGRLVLLDEGVGQLAPRRRVDALLGRPGADVLRRRRGRRVGPSRRLRGGVRRGGRLRLLFRLVFHLERRPQRHEVAGERREHGVPVSRGRYALVEVQRAALELAVDAVRRYEDRSFTHCLPRSLGPAAGAVRRGWSAGGRRCR</sequence>
<evidence type="ECO:0000313" key="1">
    <source>
        <dbReference type="EMBL" id="CAG6392769.1"/>
    </source>
</evidence>
<evidence type="ECO:0000313" key="2">
    <source>
        <dbReference type="Proteomes" id="UP001152519"/>
    </source>
</evidence>